<dbReference type="Gene3D" id="1.10.150.130">
    <property type="match status" value="1"/>
</dbReference>
<sequence>MNKYIDIFIFYLKNEKNYSNNTIVAYKNDLTQFFNYLKDYKLLKKTNVKYINHKIMRKYIVYLKIKKEDFIINVVILIAIIRNFQEILNKK</sequence>
<dbReference type="GO" id="GO:0003677">
    <property type="term" value="F:DNA binding"/>
    <property type="evidence" value="ECO:0007669"/>
    <property type="project" value="UniProtKB-KW"/>
</dbReference>
<dbReference type="EMBL" id="BARV01008529">
    <property type="protein sequence ID" value="GAI04791.1"/>
    <property type="molecule type" value="Genomic_DNA"/>
</dbReference>
<comment type="caution">
    <text evidence="3">The sequence shown here is derived from an EMBL/GenBank/DDBJ whole genome shotgun (WGS) entry which is preliminary data.</text>
</comment>
<proteinExistence type="predicted"/>
<dbReference type="Pfam" id="PF02899">
    <property type="entry name" value="Phage_int_SAM_1"/>
    <property type="match status" value="1"/>
</dbReference>
<dbReference type="SUPFAM" id="SSF47823">
    <property type="entry name" value="lambda integrase-like, N-terminal domain"/>
    <property type="match status" value="1"/>
</dbReference>
<evidence type="ECO:0000313" key="3">
    <source>
        <dbReference type="EMBL" id="GAI04791.1"/>
    </source>
</evidence>
<name>X1LG07_9ZZZZ</name>
<dbReference type="AlphaFoldDB" id="X1LG07"/>
<reference evidence="3" key="1">
    <citation type="journal article" date="2014" name="Front. Microbiol.">
        <title>High frequency of phylogenetically diverse reductive dehalogenase-homologous genes in deep subseafloor sedimentary metagenomes.</title>
        <authorList>
            <person name="Kawai M."/>
            <person name="Futagami T."/>
            <person name="Toyoda A."/>
            <person name="Takaki Y."/>
            <person name="Nishi S."/>
            <person name="Hori S."/>
            <person name="Arai W."/>
            <person name="Tsubouchi T."/>
            <person name="Morono Y."/>
            <person name="Uchiyama I."/>
            <person name="Ito T."/>
            <person name="Fujiyama A."/>
            <person name="Inagaki F."/>
            <person name="Takami H."/>
        </authorList>
    </citation>
    <scope>NUCLEOTIDE SEQUENCE</scope>
    <source>
        <strain evidence="3">Expedition CK06-06</strain>
    </source>
</reference>
<protein>
    <recommendedName>
        <fullName evidence="2">Core-binding (CB) domain-containing protein</fullName>
    </recommendedName>
</protein>
<feature type="domain" description="Core-binding (CB)" evidence="2">
    <location>
        <begin position="1"/>
        <end position="91"/>
    </location>
</feature>
<dbReference type="InterPro" id="IPR010998">
    <property type="entry name" value="Integrase_recombinase_N"/>
</dbReference>
<dbReference type="PROSITE" id="PS51900">
    <property type="entry name" value="CB"/>
    <property type="match status" value="1"/>
</dbReference>
<dbReference type="InterPro" id="IPR004107">
    <property type="entry name" value="Integrase_SAM-like_N"/>
</dbReference>
<evidence type="ECO:0000256" key="1">
    <source>
        <dbReference type="ARBA" id="ARBA00023125"/>
    </source>
</evidence>
<gene>
    <name evidence="3" type="ORF">S06H3_17121</name>
</gene>
<evidence type="ECO:0000259" key="2">
    <source>
        <dbReference type="PROSITE" id="PS51900"/>
    </source>
</evidence>
<dbReference type="GO" id="GO:0015074">
    <property type="term" value="P:DNA integration"/>
    <property type="evidence" value="ECO:0007669"/>
    <property type="project" value="InterPro"/>
</dbReference>
<accession>X1LG07</accession>
<keyword evidence="1" id="KW-0238">DNA-binding</keyword>
<dbReference type="InterPro" id="IPR044068">
    <property type="entry name" value="CB"/>
</dbReference>
<organism evidence="3">
    <name type="scientific">marine sediment metagenome</name>
    <dbReference type="NCBI Taxonomy" id="412755"/>
    <lineage>
        <taxon>unclassified sequences</taxon>
        <taxon>metagenomes</taxon>
        <taxon>ecological metagenomes</taxon>
    </lineage>
</organism>